<accession>A0AAW1U828</accession>
<dbReference type="EMBL" id="JARQZJ010000038">
    <property type="protein sequence ID" value="KAK9876816.1"/>
    <property type="molecule type" value="Genomic_DNA"/>
</dbReference>
<evidence type="ECO:0000313" key="3">
    <source>
        <dbReference type="Proteomes" id="UP001431783"/>
    </source>
</evidence>
<gene>
    <name evidence="2" type="ORF">WA026_015054</name>
</gene>
<keyword evidence="3" id="KW-1185">Reference proteome</keyword>
<proteinExistence type="predicted"/>
<reference evidence="2 3" key="1">
    <citation type="submission" date="2023-03" db="EMBL/GenBank/DDBJ databases">
        <title>Genome insight into feeding habits of ladybird beetles.</title>
        <authorList>
            <person name="Li H.-S."/>
            <person name="Huang Y.-H."/>
            <person name="Pang H."/>
        </authorList>
    </citation>
    <scope>NUCLEOTIDE SEQUENCE [LARGE SCALE GENOMIC DNA]</scope>
    <source>
        <strain evidence="2">SYSU_2023b</strain>
        <tissue evidence="2">Whole body</tissue>
    </source>
</reference>
<evidence type="ECO:0000313" key="2">
    <source>
        <dbReference type="EMBL" id="KAK9876816.1"/>
    </source>
</evidence>
<dbReference type="Proteomes" id="UP001431783">
    <property type="component" value="Unassembled WGS sequence"/>
</dbReference>
<evidence type="ECO:0000256" key="1">
    <source>
        <dbReference type="SAM" id="MobiDB-lite"/>
    </source>
</evidence>
<feature type="region of interest" description="Disordered" evidence="1">
    <location>
        <begin position="53"/>
        <end position="90"/>
    </location>
</feature>
<dbReference type="AlphaFoldDB" id="A0AAW1U828"/>
<comment type="caution">
    <text evidence="2">The sequence shown here is derived from an EMBL/GenBank/DDBJ whole genome shotgun (WGS) entry which is preliminary data.</text>
</comment>
<protein>
    <submittedName>
        <fullName evidence="2">Uncharacterized protein</fullName>
    </submittedName>
</protein>
<organism evidence="2 3">
    <name type="scientific">Henosepilachna vigintioctopunctata</name>
    <dbReference type="NCBI Taxonomy" id="420089"/>
    <lineage>
        <taxon>Eukaryota</taxon>
        <taxon>Metazoa</taxon>
        <taxon>Ecdysozoa</taxon>
        <taxon>Arthropoda</taxon>
        <taxon>Hexapoda</taxon>
        <taxon>Insecta</taxon>
        <taxon>Pterygota</taxon>
        <taxon>Neoptera</taxon>
        <taxon>Endopterygota</taxon>
        <taxon>Coleoptera</taxon>
        <taxon>Polyphaga</taxon>
        <taxon>Cucujiformia</taxon>
        <taxon>Coccinelloidea</taxon>
        <taxon>Coccinellidae</taxon>
        <taxon>Epilachninae</taxon>
        <taxon>Epilachnini</taxon>
        <taxon>Henosepilachna</taxon>
    </lineage>
</organism>
<name>A0AAW1U828_9CUCU</name>
<sequence>MQPNERPRRCSRCRCGKDFYRQLFGPTPDETLLILLATFMEFLLRWKDTFDEPVDSEEDDQNTQGEIDMNHDQPIRKRRPYGGSVQLRKN</sequence>